<feature type="region of interest" description="Disordered" evidence="1">
    <location>
        <begin position="79"/>
        <end position="135"/>
    </location>
</feature>
<dbReference type="GO" id="GO:0032196">
    <property type="term" value="P:transposition"/>
    <property type="evidence" value="ECO:0007669"/>
    <property type="project" value="InterPro"/>
</dbReference>
<evidence type="ECO:0000313" key="2">
    <source>
        <dbReference type="EMBL" id="WVZ62984.1"/>
    </source>
</evidence>
<name>A0AAQ3SY20_PASNO</name>
<dbReference type="AlphaFoldDB" id="A0AAQ3SY20"/>
<evidence type="ECO:0000313" key="3">
    <source>
        <dbReference type="Proteomes" id="UP001341281"/>
    </source>
</evidence>
<dbReference type="InterPro" id="IPR039266">
    <property type="entry name" value="EN-1/SPM"/>
</dbReference>
<gene>
    <name evidence="2" type="ORF">U9M48_012669</name>
</gene>
<feature type="compositionally biased region" description="Basic and acidic residues" evidence="1">
    <location>
        <begin position="123"/>
        <end position="135"/>
    </location>
</feature>
<dbReference type="PANTHER" id="PTHR33157">
    <property type="entry name" value="AUTONOMOUS TRANSPOSABLE ELEMENT EN-1 MOSAIC PROTEIN-RELATED"/>
    <property type="match status" value="1"/>
</dbReference>
<dbReference type="EMBL" id="CP144747">
    <property type="protein sequence ID" value="WVZ62984.1"/>
    <property type="molecule type" value="Genomic_DNA"/>
</dbReference>
<accession>A0AAQ3SY20</accession>
<dbReference type="Proteomes" id="UP001341281">
    <property type="component" value="Chromosome 03"/>
</dbReference>
<feature type="compositionally biased region" description="Low complexity" evidence="1">
    <location>
        <begin position="106"/>
        <end position="118"/>
    </location>
</feature>
<proteinExistence type="predicted"/>
<organism evidence="2 3">
    <name type="scientific">Paspalum notatum var. saurae</name>
    <dbReference type="NCBI Taxonomy" id="547442"/>
    <lineage>
        <taxon>Eukaryota</taxon>
        <taxon>Viridiplantae</taxon>
        <taxon>Streptophyta</taxon>
        <taxon>Embryophyta</taxon>
        <taxon>Tracheophyta</taxon>
        <taxon>Spermatophyta</taxon>
        <taxon>Magnoliopsida</taxon>
        <taxon>Liliopsida</taxon>
        <taxon>Poales</taxon>
        <taxon>Poaceae</taxon>
        <taxon>PACMAD clade</taxon>
        <taxon>Panicoideae</taxon>
        <taxon>Andropogonodae</taxon>
        <taxon>Paspaleae</taxon>
        <taxon>Paspalinae</taxon>
        <taxon>Paspalum</taxon>
    </lineage>
</organism>
<keyword evidence="3" id="KW-1185">Reference proteome</keyword>
<reference evidence="2 3" key="1">
    <citation type="submission" date="2024-02" db="EMBL/GenBank/DDBJ databases">
        <title>High-quality chromosome-scale genome assembly of Pensacola bahiagrass (Paspalum notatum Flugge var. saurae).</title>
        <authorList>
            <person name="Vega J.M."/>
            <person name="Podio M."/>
            <person name="Orjuela J."/>
            <person name="Siena L.A."/>
            <person name="Pessino S.C."/>
            <person name="Combes M.C."/>
            <person name="Mariac C."/>
            <person name="Albertini E."/>
            <person name="Pupilli F."/>
            <person name="Ortiz J.P.A."/>
            <person name="Leblanc O."/>
        </authorList>
    </citation>
    <scope>NUCLEOTIDE SEQUENCE [LARGE SCALE GENOMIC DNA]</scope>
    <source>
        <strain evidence="2">R1</strain>
        <tissue evidence="2">Leaf</tissue>
    </source>
</reference>
<sequence length="152" mass="17755">MCAGVVYGGGGRRGTTPELLSGRIQAKVRWERCVELRDFSGRYKDTFSNLRLQKEYGKEMSRHHSEEYDWRKEPIDSQALYDSSGGKSHGRYSMFNGMIDSRQVQRRSSSQNSGGSSSRQRRTTHDMDIERLEKEIQKRDAFFKAQEEYQRQ</sequence>
<evidence type="ECO:0000256" key="1">
    <source>
        <dbReference type="SAM" id="MobiDB-lite"/>
    </source>
</evidence>
<protein>
    <submittedName>
        <fullName evidence="2">Uncharacterized protein</fullName>
    </submittedName>
</protein>
<dbReference type="PANTHER" id="PTHR33157:SF14">
    <property type="entry name" value="AUTONOMOUS TRANSPOSABLE ELEMENT EN-1 MOSAIC PROTEIN"/>
    <property type="match status" value="1"/>
</dbReference>